<accession>A0ABS6J612</accession>
<evidence type="ECO:0000313" key="2">
    <source>
        <dbReference type="EMBL" id="MBU9699203.1"/>
    </source>
</evidence>
<reference evidence="2 3" key="1">
    <citation type="submission" date="2021-06" db="EMBL/GenBank/DDBJ databases">
        <title>Rhodobacteraceae bacterium strain HSP-20.</title>
        <authorList>
            <person name="Chen W.-M."/>
        </authorList>
    </citation>
    <scope>NUCLEOTIDE SEQUENCE [LARGE SCALE GENOMIC DNA]</scope>
    <source>
        <strain evidence="2 3">HSP-20</strain>
    </source>
</reference>
<dbReference type="Proteomes" id="UP000731907">
    <property type="component" value="Unassembled WGS sequence"/>
</dbReference>
<feature type="non-terminal residue" evidence="2">
    <location>
        <position position="64"/>
    </location>
</feature>
<dbReference type="InterPro" id="IPR032387">
    <property type="entry name" value="ACAS_N"/>
</dbReference>
<comment type="caution">
    <text evidence="2">The sequence shown here is derived from an EMBL/GenBank/DDBJ whole genome shotgun (WGS) entry which is preliminary data.</text>
</comment>
<dbReference type="EMBL" id="JAAATX020000010">
    <property type="protein sequence ID" value="MBU9699203.1"/>
    <property type="molecule type" value="Genomic_DNA"/>
</dbReference>
<keyword evidence="3" id="KW-1185">Reference proteome</keyword>
<gene>
    <name evidence="2" type="ORF">GU927_015230</name>
</gene>
<sequence length="64" mass="7176">MADTLQQTGVYTAPADFISGAHVDASGYERLYGESVSDPEGFWRAQGRRVDWIRDYSVVKNTSF</sequence>
<organism evidence="2 3">
    <name type="scientific">Paragemmobacter amnigenus</name>
    <dbReference type="NCBI Taxonomy" id="2852097"/>
    <lineage>
        <taxon>Bacteria</taxon>
        <taxon>Pseudomonadati</taxon>
        <taxon>Pseudomonadota</taxon>
        <taxon>Alphaproteobacteria</taxon>
        <taxon>Rhodobacterales</taxon>
        <taxon>Paracoccaceae</taxon>
        <taxon>Paragemmobacter</taxon>
    </lineage>
</organism>
<dbReference type="InterPro" id="IPR042099">
    <property type="entry name" value="ANL_N_sf"/>
</dbReference>
<dbReference type="RefSeq" id="WP_161763317.1">
    <property type="nucleotide sequence ID" value="NZ_JAAATX020000010.1"/>
</dbReference>
<evidence type="ECO:0000259" key="1">
    <source>
        <dbReference type="Pfam" id="PF16177"/>
    </source>
</evidence>
<protein>
    <recommendedName>
        <fullName evidence="1">Acetyl-coenzyme A synthetase N-terminal domain-containing protein</fullName>
    </recommendedName>
</protein>
<dbReference type="Gene3D" id="3.40.50.12780">
    <property type="entry name" value="N-terminal domain of ligase-like"/>
    <property type="match status" value="1"/>
</dbReference>
<evidence type="ECO:0000313" key="3">
    <source>
        <dbReference type="Proteomes" id="UP000731907"/>
    </source>
</evidence>
<feature type="domain" description="Acetyl-coenzyme A synthetase N-terminal" evidence="1">
    <location>
        <begin position="28"/>
        <end position="63"/>
    </location>
</feature>
<proteinExistence type="predicted"/>
<name>A0ABS6J612_9RHOB</name>
<dbReference type="Pfam" id="PF16177">
    <property type="entry name" value="ACAS_N"/>
    <property type="match status" value="1"/>
</dbReference>